<name>A0A850T7R3_9BACT</name>
<keyword evidence="2" id="KW-0812">Transmembrane</keyword>
<accession>A0A850T7R3</accession>
<dbReference type="InterPro" id="IPR002477">
    <property type="entry name" value="Peptidoglycan-bd-like"/>
</dbReference>
<comment type="caution">
    <text evidence="4">The sequence shown here is derived from an EMBL/GenBank/DDBJ whole genome shotgun (WGS) entry which is preliminary data.</text>
</comment>
<feature type="transmembrane region" description="Helical" evidence="2">
    <location>
        <begin position="129"/>
        <end position="155"/>
    </location>
</feature>
<dbReference type="RefSeq" id="WP_178365717.1">
    <property type="nucleotide sequence ID" value="NZ_JACADJ010000009.1"/>
</dbReference>
<gene>
    <name evidence="4" type="ORF">HXW94_04575</name>
</gene>
<dbReference type="InterPro" id="IPR036366">
    <property type="entry name" value="PGBDSf"/>
</dbReference>
<evidence type="ECO:0000259" key="3">
    <source>
        <dbReference type="Pfam" id="PF01471"/>
    </source>
</evidence>
<organism evidence="4 5">
    <name type="scientific">Desulfobacter latus</name>
    <dbReference type="NCBI Taxonomy" id="2292"/>
    <lineage>
        <taxon>Bacteria</taxon>
        <taxon>Pseudomonadati</taxon>
        <taxon>Thermodesulfobacteriota</taxon>
        <taxon>Desulfobacteria</taxon>
        <taxon>Desulfobacterales</taxon>
        <taxon>Desulfobacteraceae</taxon>
        <taxon>Desulfobacter</taxon>
    </lineage>
</organism>
<feature type="domain" description="Peptidoglycan binding-like" evidence="3">
    <location>
        <begin position="298"/>
        <end position="349"/>
    </location>
</feature>
<dbReference type="SUPFAM" id="SSF47090">
    <property type="entry name" value="PGBD-like"/>
    <property type="match status" value="1"/>
</dbReference>
<keyword evidence="2" id="KW-0472">Membrane</keyword>
<evidence type="ECO:0000256" key="2">
    <source>
        <dbReference type="SAM" id="Phobius"/>
    </source>
</evidence>
<keyword evidence="2" id="KW-1133">Transmembrane helix</keyword>
<evidence type="ECO:0000256" key="1">
    <source>
        <dbReference type="SAM" id="MobiDB-lite"/>
    </source>
</evidence>
<keyword evidence="5" id="KW-1185">Reference proteome</keyword>
<dbReference type="EMBL" id="JACADJ010000009">
    <property type="protein sequence ID" value="NWH04267.1"/>
    <property type="molecule type" value="Genomic_DNA"/>
</dbReference>
<feature type="region of interest" description="Disordered" evidence="1">
    <location>
        <begin position="166"/>
        <end position="202"/>
    </location>
</feature>
<dbReference type="Proteomes" id="UP000553343">
    <property type="component" value="Unassembled WGS sequence"/>
</dbReference>
<proteinExistence type="predicted"/>
<evidence type="ECO:0000313" key="4">
    <source>
        <dbReference type="EMBL" id="NWH04267.1"/>
    </source>
</evidence>
<reference evidence="4 5" key="1">
    <citation type="submission" date="2020-06" db="EMBL/GenBank/DDBJ databases">
        <title>High-quality draft genome of sulfate reducer Desulfobacter latus type strain AcrS2 isolated from marine sediment.</title>
        <authorList>
            <person name="Hoppe M."/>
            <person name="Larsen C.K."/>
            <person name="Marshall I.P.G."/>
            <person name="Schramm A."/>
            <person name="Marietou A.G."/>
        </authorList>
    </citation>
    <scope>NUCLEOTIDE SEQUENCE [LARGE SCALE GENOMIC DNA]</scope>
    <source>
        <strain evidence="4 5">AcRS2</strain>
    </source>
</reference>
<dbReference type="InterPro" id="IPR036365">
    <property type="entry name" value="PGBD-like_sf"/>
</dbReference>
<protein>
    <submittedName>
        <fullName evidence="4">Peptidoglycan-binding protein</fullName>
    </submittedName>
</protein>
<dbReference type="AlphaFoldDB" id="A0A850T7R3"/>
<dbReference type="Pfam" id="PF01471">
    <property type="entry name" value="PG_binding_1"/>
    <property type="match status" value="1"/>
</dbReference>
<evidence type="ECO:0000313" key="5">
    <source>
        <dbReference type="Proteomes" id="UP000553343"/>
    </source>
</evidence>
<sequence>MDELKSNFNNAEFLNHFRLNTDPFSSDREDLKFFHSFNLNANQPLTAEQTIVYIQFILTAAGANHQIIIEEKTLQEVFRLSTGRIDQIRAIMDRALHNAFKDRTKIITKKYVKESFIVPKRCKNVFKFLTFNSVITKIIIIAVLFGLIGTAFIFWSGKEQKTQILKPEPIPPVTKKKSPPLAKPSPAGKPLPTLHNTDEKSIQSTDDKLIEFLSAYHLERYEPLFLTAIFSENFNDITDKIYNETGMMLIHFTSLPAIVEKKYHIYEKILLNPVHIRFFLFWKPTLMISKYENGIKGHKIKQLQTMLQKIDLYPHEINGIVDTKLTRSLIRFQRRNQLEKTGFPDITTLFFLTILSE</sequence>
<dbReference type="Gene3D" id="1.10.101.10">
    <property type="entry name" value="PGBD-like superfamily/PGBD"/>
    <property type="match status" value="1"/>
</dbReference>